<dbReference type="EMBL" id="QWEI01000002">
    <property type="protein sequence ID" value="RHW38758.1"/>
    <property type="molecule type" value="Genomic_DNA"/>
</dbReference>
<dbReference type="Gene3D" id="3.30.420.40">
    <property type="match status" value="1"/>
</dbReference>
<reference evidence="2 3" key="1">
    <citation type="submission" date="2018-08" db="EMBL/GenBank/DDBJ databases">
        <title>Lysinibacillus sp. YLB-03 draft genome sequence.</title>
        <authorList>
            <person name="Yu L."/>
        </authorList>
    </citation>
    <scope>NUCLEOTIDE SEQUENCE [LARGE SCALE GENOMIC DNA]</scope>
    <source>
        <strain evidence="2 3">YLB-03</strain>
    </source>
</reference>
<accession>A0A396SBK8</accession>
<evidence type="ECO:0000259" key="1">
    <source>
        <dbReference type="Pfam" id="PF17989"/>
    </source>
</evidence>
<keyword evidence="3" id="KW-1185">Reference proteome</keyword>
<dbReference type="AlphaFoldDB" id="A0A396SBK8"/>
<sequence length="292" mass="32924">MRKEIVLTNELILGVDAGNYKAKVAGVYGIDSFKTNICNWFERDIEETFGPDDMEFDIEGRKGYAGTIAQFEDEFGDGTTYGDTKAHQDTKIRILLAIYRYIDKYCKGVERVSLVTGQPINRHKEGEKSKIIDMLVDDYDFWVNGKRANFTIEAVKVAPEGSAAFWSQNQRDLKIIDIGSGTVNFATILDKKHIHKSSSTLNTGIETLRNKDDYEALARAIFQFATKLKWKNTDAVAVCGGIAEKFTSYLEKHFIEVSCMKPMLRRQYDTIAVPPTFANAVGFYNLAKGAFQ</sequence>
<dbReference type="InterPro" id="IPR040607">
    <property type="entry name" value="ALP_N"/>
</dbReference>
<name>A0A396SBK8_9BACL</name>
<feature type="domain" description="Actin-like protein N-terminal" evidence="1">
    <location>
        <begin position="14"/>
        <end position="161"/>
    </location>
</feature>
<dbReference type="Pfam" id="PF17989">
    <property type="entry name" value="ALP_N"/>
    <property type="match status" value="1"/>
</dbReference>
<dbReference type="OrthoDB" id="2677727at2"/>
<gene>
    <name evidence="2" type="ORF">D1B33_07375</name>
</gene>
<proteinExistence type="predicted"/>
<dbReference type="CDD" id="cd10227">
    <property type="entry name" value="ASKHA_NBD_ParM-like"/>
    <property type="match status" value="1"/>
</dbReference>
<evidence type="ECO:0000313" key="3">
    <source>
        <dbReference type="Proteomes" id="UP000265692"/>
    </source>
</evidence>
<comment type="caution">
    <text evidence="2">The sequence shown here is derived from an EMBL/GenBank/DDBJ whole genome shotgun (WGS) entry which is preliminary data.</text>
</comment>
<dbReference type="Proteomes" id="UP000265692">
    <property type="component" value="Unassembled WGS sequence"/>
</dbReference>
<evidence type="ECO:0000313" key="2">
    <source>
        <dbReference type="EMBL" id="RHW38758.1"/>
    </source>
</evidence>
<dbReference type="SUPFAM" id="SSF53067">
    <property type="entry name" value="Actin-like ATPase domain"/>
    <property type="match status" value="1"/>
</dbReference>
<organism evidence="2 3">
    <name type="scientific">Ureibacillus yapensis</name>
    <dbReference type="NCBI Taxonomy" id="2304605"/>
    <lineage>
        <taxon>Bacteria</taxon>
        <taxon>Bacillati</taxon>
        <taxon>Bacillota</taxon>
        <taxon>Bacilli</taxon>
        <taxon>Bacillales</taxon>
        <taxon>Caryophanaceae</taxon>
        <taxon>Ureibacillus</taxon>
    </lineage>
</organism>
<protein>
    <recommendedName>
        <fullName evidence="1">Actin-like protein N-terminal domain-containing protein</fullName>
    </recommendedName>
</protein>
<dbReference type="InterPro" id="IPR043129">
    <property type="entry name" value="ATPase_NBD"/>
</dbReference>